<organism evidence="1 2">
    <name type="scientific">Linderina macrospora</name>
    <dbReference type="NCBI Taxonomy" id="4868"/>
    <lineage>
        <taxon>Eukaryota</taxon>
        <taxon>Fungi</taxon>
        <taxon>Fungi incertae sedis</taxon>
        <taxon>Zoopagomycota</taxon>
        <taxon>Kickxellomycotina</taxon>
        <taxon>Kickxellomycetes</taxon>
        <taxon>Kickxellales</taxon>
        <taxon>Kickxellaceae</taxon>
        <taxon>Linderina</taxon>
    </lineage>
</organism>
<sequence>MDPPPWSDGAMKLTVPNVHSFQLPDPSWSWVSPRWLIDMTTDVDEDGWQYATRFAARSRWRGRHSAAKSFVRRRRWVRLRRRVRMSNPTIPPPAHIAAAGSGGSEWASSSAVFNPNLQPPRKLPRAKKISGDDVLAAVGAKASSSRKPTKQVEYTLKDGKYRAHSSAKLEKLRIGAISADRRESEMSRTSMELPASPDGLEELDRRLMEQQRMMAARAMVDGCGIAGTDTLDAGLDRAASPLSDIAATTGGSSVVVTAVRSQPVSTWFDAAATRFADHQSAMAVSTRYTRDLPLPTGGVAGGESDGDTGYVDGIQKRFPKLTGLMPPEPTMPLDPVLRGLHYGAISADGSGGAVVSQQQQQILRRKKTLSLIPRASNVLSRSRRPSIATVVVVPTVPPPVPLLPAAAELVPVSVPVARNNTAVSNVDDIYGGGGLGEVPPVVPLTVSIATDDSGFSEAAMRHRPSMDSMASEGDGAQSPGGASIVSIAAYQRAASGPEHLAQYADPYAALQLGGGGGGGKVAGGDFDDGLLEMTVESLKQTVLPISLDRERLEILREALLQGGVTAAAVWKSLPWVHYELLQYDSARHRLIAMMMRYADTCPMEALTFWEVGSGVTDRERDEYRGLAESIGKGGGAGMTASQVWRFVIRPVVAEDGDLFYSDFKNMVVAVAKWSLRRGATQKQEKQK</sequence>
<dbReference type="Proteomes" id="UP001150603">
    <property type="component" value="Unassembled WGS sequence"/>
</dbReference>
<dbReference type="EMBL" id="JANBPW010000537">
    <property type="protein sequence ID" value="KAJ1949133.1"/>
    <property type="molecule type" value="Genomic_DNA"/>
</dbReference>
<accession>A0ACC1JEH2</accession>
<protein>
    <submittedName>
        <fullName evidence="1">Uncharacterized protein</fullName>
    </submittedName>
</protein>
<gene>
    <name evidence="1" type="ORF">FBU59_001280</name>
</gene>
<keyword evidence="2" id="KW-1185">Reference proteome</keyword>
<evidence type="ECO:0000313" key="1">
    <source>
        <dbReference type="EMBL" id="KAJ1949133.1"/>
    </source>
</evidence>
<comment type="caution">
    <text evidence="1">The sequence shown here is derived from an EMBL/GenBank/DDBJ whole genome shotgun (WGS) entry which is preliminary data.</text>
</comment>
<evidence type="ECO:0000313" key="2">
    <source>
        <dbReference type="Proteomes" id="UP001150603"/>
    </source>
</evidence>
<reference evidence="1" key="1">
    <citation type="submission" date="2022-07" db="EMBL/GenBank/DDBJ databases">
        <title>Phylogenomic reconstructions and comparative analyses of Kickxellomycotina fungi.</title>
        <authorList>
            <person name="Reynolds N.K."/>
            <person name="Stajich J.E."/>
            <person name="Barry K."/>
            <person name="Grigoriev I.V."/>
            <person name="Crous P."/>
            <person name="Smith M.E."/>
        </authorList>
    </citation>
    <scope>NUCLEOTIDE SEQUENCE</scope>
    <source>
        <strain evidence="1">NRRL 5244</strain>
    </source>
</reference>
<proteinExistence type="predicted"/>
<name>A0ACC1JEH2_9FUNG</name>